<gene>
    <name evidence="2" type="ORF">SVIM_LOCUS410370</name>
</gene>
<evidence type="ECO:0000313" key="2">
    <source>
        <dbReference type="EMBL" id="VFU56870.1"/>
    </source>
</evidence>
<feature type="compositionally biased region" description="Basic residues" evidence="1">
    <location>
        <begin position="1"/>
        <end position="14"/>
    </location>
</feature>
<sequence>MICKKVTARPKPSTKKQENQEPKREKGYLKLGGRPLFNKNGNDPFEQIKKQKGREKSKETCFRERKFVHKKREREIKGITGV</sequence>
<reference evidence="2" key="1">
    <citation type="submission" date="2019-03" db="EMBL/GenBank/DDBJ databases">
        <authorList>
            <person name="Mank J."/>
            <person name="Almeida P."/>
        </authorList>
    </citation>
    <scope>NUCLEOTIDE SEQUENCE</scope>
    <source>
        <strain evidence="2">78183</strain>
    </source>
</reference>
<feature type="region of interest" description="Disordered" evidence="1">
    <location>
        <begin position="1"/>
        <end position="60"/>
    </location>
</feature>
<evidence type="ECO:0000256" key="1">
    <source>
        <dbReference type="SAM" id="MobiDB-lite"/>
    </source>
</evidence>
<dbReference type="AlphaFoldDB" id="A0A6N2MTK1"/>
<organism evidence="2">
    <name type="scientific">Salix viminalis</name>
    <name type="common">Common osier</name>
    <name type="synonym">Basket willow</name>
    <dbReference type="NCBI Taxonomy" id="40686"/>
    <lineage>
        <taxon>Eukaryota</taxon>
        <taxon>Viridiplantae</taxon>
        <taxon>Streptophyta</taxon>
        <taxon>Embryophyta</taxon>
        <taxon>Tracheophyta</taxon>
        <taxon>Spermatophyta</taxon>
        <taxon>Magnoliopsida</taxon>
        <taxon>eudicotyledons</taxon>
        <taxon>Gunneridae</taxon>
        <taxon>Pentapetalae</taxon>
        <taxon>rosids</taxon>
        <taxon>fabids</taxon>
        <taxon>Malpighiales</taxon>
        <taxon>Salicaceae</taxon>
        <taxon>Saliceae</taxon>
        <taxon>Salix</taxon>
    </lineage>
</organism>
<feature type="compositionally biased region" description="Basic and acidic residues" evidence="1">
    <location>
        <begin position="15"/>
        <end position="28"/>
    </location>
</feature>
<name>A0A6N2MTK1_SALVM</name>
<feature type="compositionally biased region" description="Basic and acidic residues" evidence="1">
    <location>
        <begin position="46"/>
        <end position="60"/>
    </location>
</feature>
<dbReference type="EMBL" id="CAADRP010001929">
    <property type="protein sequence ID" value="VFU56870.1"/>
    <property type="molecule type" value="Genomic_DNA"/>
</dbReference>
<proteinExistence type="predicted"/>
<accession>A0A6N2MTK1</accession>
<protein>
    <submittedName>
        <fullName evidence="2">Uncharacterized protein</fullName>
    </submittedName>
</protein>